<comment type="caution">
    <text evidence="6">The sequence shown here is derived from an EMBL/GenBank/DDBJ whole genome shotgun (WGS) entry which is preliminary data.</text>
</comment>
<feature type="transmembrane region" description="Helical" evidence="5">
    <location>
        <begin position="69"/>
        <end position="92"/>
    </location>
</feature>
<evidence type="ECO:0000256" key="4">
    <source>
        <dbReference type="ARBA" id="ARBA00023136"/>
    </source>
</evidence>
<evidence type="ECO:0000256" key="1">
    <source>
        <dbReference type="ARBA" id="ARBA00004141"/>
    </source>
</evidence>
<sequence>MESSFLTTVFLPLALFIIMLGMGLGLTLADFRRILTEPKAVVLGLAAQLIVLPVIGFALAVILPLPPELAVGVMILAACPGGPTSNLLTYLAKGRIALSITLTAIGSLITVFTIPLVVNAAMGYFMGVGSDLQLPFIQTVVQIAVITFVPVSLGMLLHHYAPRLAATVEKQVKWLALVFLGLVIAGLLLKERDNVLGFFAQVGWVTVPLIVLSMLAGCGLAIAAKLDRPSTTAITIEVGIQNGTLAIAIASAPTFLNNPTMAIPAAIYSLMMFVIGGGFAWWAQRHMPPLSPLTSPPEDEEATLLRR</sequence>
<gene>
    <name evidence="6" type="ORF">DYY88_15415</name>
</gene>
<protein>
    <submittedName>
        <fullName evidence="6">Bile acid:sodium symporter family protein</fullName>
    </submittedName>
</protein>
<keyword evidence="3 5" id="KW-1133">Transmembrane helix</keyword>
<dbReference type="AlphaFoldDB" id="A0A4Q7E652"/>
<feature type="transmembrane region" description="Helical" evidence="5">
    <location>
        <begin position="172"/>
        <end position="189"/>
    </location>
</feature>
<proteinExistence type="predicted"/>
<dbReference type="GO" id="GO:0016020">
    <property type="term" value="C:membrane"/>
    <property type="evidence" value="ECO:0007669"/>
    <property type="project" value="UniProtKB-SubCell"/>
</dbReference>
<evidence type="ECO:0000256" key="2">
    <source>
        <dbReference type="ARBA" id="ARBA00022692"/>
    </source>
</evidence>
<accession>A0A4Q7E652</accession>
<dbReference type="OrthoDB" id="9806785at2"/>
<organism evidence="6 7">
    <name type="scientific">Leptolyngbya iicbica LK</name>
    <dbReference type="NCBI Taxonomy" id="2294035"/>
    <lineage>
        <taxon>Bacteria</taxon>
        <taxon>Bacillati</taxon>
        <taxon>Cyanobacteriota</taxon>
        <taxon>Cyanophyceae</taxon>
        <taxon>Leptolyngbyales</taxon>
        <taxon>Leptolyngbyaceae</taxon>
        <taxon>Leptolyngbya group</taxon>
        <taxon>Leptolyngbya</taxon>
        <taxon>Leptolyngbya iicbica</taxon>
    </lineage>
</organism>
<keyword evidence="4 5" id="KW-0472">Membrane</keyword>
<feature type="transmembrane region" description="Helical" evidence="5">
    <location>
        <begin position="262"/>
        <end position="283"/>
    </location>
</feature>
<dbReference type="InterPro" id="IPR038770">
    <property type="entry name" value="Na+/solute_symporter_sf"/>
</dbReference>
<keyword evidence="2 5" id="KW-0812">Transmembrane</keyword>
<feature type="transmembrane region" description="Helical" evidence="5">
    <location>
        <begin position="234"/>
        <end position="256"/>
    </location>
</feature>
<dbReference type="InterPro" id="IPR004710">
    <property type="entry name" value="Bilac:Na_transpt"/>
</dbReference>
<dbReference type="EMBL" id="QVFV01000003">
    <property type="protein sequence ID" value="RZM77937.1"/>
    <property type="molecule type" value="Genomic_DNA"/>
</dbReference>
<keyword evidence="7" id="KW-1185">Reference proteome</keyword>
<comment type="subcellular location">
    <subcellularLocation>
        <location evidence="1">Membrane</location>
        <topology evidence="1">Multi-pass membrane protein</topology>
    </subcellularLocation>
</comment>
<dbReference type="PANTHER" id="PTHR10361">
    <property type="entry name" value="SODIUM-BILE ACID COTRANSPORTER"/>
    <property type="match status" value="1"/>
</dbReference>
<feature type="transmembrane region" description="Helical" evidence="5">
    <location>
        <begin position="139"/>
        <end position="160"/>
    </location>
</feature>
<evidence type="ECO:0000256" key="5">
    <source>
        <dbReference type="SAM" id="Phobius"/>
    </source>
</evidence>
<name>A0A4Q7E652_9CYAN</name>
<dbReference type="Proteomes" id="UP000292459">
    <property type="component" value="Unassembled WGS sequence"/>
</dbReference>
<evidence type="ECO:0000313" key="6">
    <source>
        <dbReference type="EMBL" id="RZM77937.1"/>
    </source>
</evidence>
<feature type="transmembrane region" description="Helical" evidence="5">
    <location>
        <begin position="41"/>
        <end position="63"/>
    </location>
</feature>
<dbReference type="Gene3D" id="1.20.1530.20">
    <property type="match status" value="1"/>
</dbReference>
<feature type="transmembrane region" description="Helical" evidence="5">
    <location>
        <begin position="195"/>
        <end position="222"/>
    </location>
</feature>
<feature type="transmembrane region" description="Helical" evidence="5">
    <location>
        <begin position="104"/>
        <end position="127"/>
    </location>
</feature>
<dbReference type="InterPro" id="IPR002657">
    <property type="entry name" value="BilAc:Na_symport/Acr3"/>
</dbReference>
<feature type="transmembrane region" description="Helical" evidence="5">
    <location>
        <begin position="6"/>
        <end position="29"/>
    </location>
</feature>
<dbReference type="RefSeq" id="WP_044151198.1">
    <property type="nucleotide sequence ID" value="NZ_QVFV01000003.1"/>
</dbReference>
<evidence type="ECO:0000313" key="7">
    <source>
        <dbReference type="Proteomes" id="UP000292459"/>
    </source>
</evidence>
<reference evidence="6 7" key="1">
    <citation type="submission" date="2018-11" db="EMBL/GenBank/DDBJ databases">
        <title>Whole genome sequencing of an environmental sample.</title>
        <authorList>
            <person name="Sarangi A.N."/>
            <person name="Singh D."/>
            <person name="Tripathy S."/>
        </authorList>
    </citation>
    <scope>NUCLEOTIDE SEQUENCE [LARGE SCALE GENOMIC DNA]</scope>
    <source>
        <strain evidence="6 7">Lakshadweep</strain>
    </source>
</reference>
<dbReference type="Pfam" id="PF01758">
    <property type="entry name" value="SBF"/>
    <property type="match status" value="1"/>
</dbReference>
<dbReference type="PANTHER" id="PTHR10361:SF24">
    <property type="entry name" value="P3 PROTEIN"/>
    <property type="match status" value="1"/>
</dbReference>
<evidence type="ECO:0000256" key="3">
    <source>
        <dbReference type="ARBA" id="ARBA00022989"/>
    </source>
</evidence>